<gene>
    <name evidence="1" type="ORF">WM40_17060</name>
</gene>
<sequence>MQRRLDLPNGASPASIRAEATASVCHCFLSGVQKKKHAVACFFHLRPVKSKTHLPILSRDPMMYRPRNGR</sequence>
<dbReference type="EMBL" id="LAQU01000019">
    <property type="protein sequence ID" value="KKB62509.1"/>
    <property type="molecule type" value="Genomic_DNA"/>
</dbReference>
<keyword evidence="2" id="KW-1185">Reference proteome</keyword>
<accession>A0A0F5JXY6</accession>
<dbReference type="AlphaFoldDB" id="A0A0F5JXY6"/>
<evidence type="ECO:0000313" key="2">
    <source>
        <dbReference type="Proteomes" id="UP000033618"/>
    </source>
</evidence>
<comment type="caution">
    <text evidence="1">The sequence shown here is derived from an EMBL/GenBank/DDBJ whole genome shotgun (WGS) entry which is preliminary data.</text>
</comment>
<organism evidence="1 2">
    <name type="scientific">Robbsia andropogonis</name>
    <dbReference type="NCBI Taxonomy" id="28092"/>
    <lineage>
        <taxon>Bacteria</taxon>
        <taxon>Pseudomonadati</taxon>
        <taxon>Pseudomonadota</taxon>
        <taxon>Betaproteobacteria</taxon>
        <taxon>Burkholderiales</taxon>
        <taxon>Burkholderiaceae</taxon>
        <taxon>Robbsia</taxon>
    </lineage>
</organism>
<dbReference type="Proteomes" id="UP000033618">
    <property type="component" value="Unassembled WGS sequence"/>
</dbReference>
<reference evidence="1 2" key="1">
    <citation type="submission" date="2015-03" db="EMBL/GenBank/DDBJ databases">
        <title>Draft Genome Sequence of Burkholderia andropogonis type strain ICMP2807, isolated from Sorghum bicolor.</title>
        <authorList>
            <person name="Lopes-Santos L."/>
            <person name="Castro D.B."/>
            <person name="Ottoboni L.M."/>
            <person name="Park D."/>
            <person name="Weirc B.S."/>
            <person name="Destefano S.A."/>
        </authorList>
    </citation>
    <scope>NUCLEOTIDE SEQUENCE [LARGE SCALE GENOMIC DNA]</scope>
    <source>
        <strain evidence="1 2">ICMP2807</strain>
    </source>
</reference>
<name>A0A0F5JXY6_9BURK</name>
<evidence type="ECO:0000313" key="1">
    <source>
        <dbReference type="EMBL" id="KKB62509.1"/>
    </source>
</evidence>
<proteinExistence type="predicted"/>
<protein>
    <submittedName>
        <fullName evidence="1">Uncharacterized protein</fullName>
    </submittedName>
</protein>